<dbReference type="PANTHER" id="PTHR33204:SF33">
    <property type="entry name" value="TRANSCRIPTIONAL REGULATOR, MARR FAMILY"/>
    <property type="match status" value="1"/>
</dbReference>
<dbReference type="Pfam" id="PF01638">
    <property type="entry name" value="HxlR"/>
    <property type="match status" value="1"/>
</dbReference>
<evidence type="ECO:0000256" key="3">
    <source>
        <dbReference type="ARBA" id="ARBA00023163"/>
    </source>
</evidence>
<evidence type="ECO:0000313" key="5">
    <source>
        <dbReference type="EMBL" id="MFC4374198.1"/>
    </source>
</evidence>
<organism evidence="5 6">
    <name type="scientific">Nocardia halotolerans</name>
    <dbReference type="NCBI Taxonomy" id="1755878"/>
    <lineage>
        <taxon>Bacteria</taxon>
        <taxon>Bacillati</taxon>
        <taxon>Actinomycetota</taxon>
        <taxon>Actinomycetes</taxon>
        <taxon>Mycobacteriales</taxon>
        <taxon>Nocardiaceae</taxon>
        <taxon>Nocardia</taxon>
    </lineage>
</organism>
<keyword evidence="1" id="KW-0805">Transcription regulation</keyword>
<name>A0ABV8VFR4_9NOCA</name>
<proteinExistence type="predicted"/>
<dbReference type="PANTHER" id="PTHR33204">
    <property type="entry name" value="TRANSCRIPTIONAL REGULATOR, MARR FAMILY"/>
    <property type="match status" value="1"/>
</dbReference>
<accession>A0ABV8VFR4</accession>
<dbReference type="InterPro" id="IPR002577">
    <property type="entry name" value="HTH_HxlR"/>
</dbReference>
<dbReference type="InterPro" id="IPR036390">
    <property type="entry name" value="WH_DNA-bd_sf"/>
</dbReference>
<evidence type="ECO:0000256" key="2">
    <source>
        <dbReference type="ARBA" id="ARBA00023125"/>
    </source>
</evidence>
<gene>
    <name evidence="5" type="ORF">ACFO5K_08765</name>
</gene>
<dbReference type="EMBL" id="JBHSDL010000008">
    <property type="protein sequence ID" value="MFC4374198.1"/>
    <property type="molecule type" value="Genomic_DNA"/>
</dbReference>
<dbReference type="RefSeq" id="WP_378558702.1">
    <property type="nucleotide sequence ID" value="NZ_JBHSDL010000008.1"/>
</dbReference>
<keyword evidence="3" id="KW-0804">Transcription</keyword>
<comment type="caution">
    <text evidence="5">The sequence shown here is derived from an EMBL/GenBank/DDBJ whole genome shotgun (WGS) entry which is preliminary data.</text>
</comment>
<dbReference type="Gene3D" id="1.10.10.10">
    <property type="entry name" value="Winged helix-like DNA-binding domain superfamily/Winged helix DNA-binding domain"/>
    <property type="match status" value="1"/>
</dbReference>
<dbReference type="InterPro" id="IPR036388">
    <property type="entry name" value="WH-like_DNA-bd_sf"/>
</dbReference>
<feature type="domain" description="HTH hxlR-type" evidence="4">
    <location>
        <begin position="12"/>
        <end position="110"/>
    </location>
</feature>
<dbReference type="SUPFAM" id="SSF46785">
    <property type="entry name" value="Winged helix' DNA-binding domain"/>
    <property type="match status" value="1"/>
</dbReference>
<protein>
    <submittedName>
        <fullName evidence="5">Winged helix-turn-helix transcriptional regulator</fullName>
    </submittedName>
</protein>
<reference evidence="6" key="1">
    <citation type="journal article" date="2019" name="Int. J. Syst. Evol. Microbiol.">
        <title>The Global Catalogue of Microorganisms (GCM) 10K type strain sequencing project: providing services to taxonomists for standard genome sequencing and annotation.</title>
        <authorList>
            <consortium name="The Broad Institute Genomics Platform"/>
            <consortium name="The Broad Institute Genome Sequencing Center for Infectious Disease"/>
            <person name="Wu L."/>
            <person name="Ma J."/>
        </authorList>
    </citation>
    <scope>NUCLEOTIDE SEQUENCE [LARGE SCALE GENOMIC DNA]</scope>
    <source>
        <strain evidence="6">IBRC-M 10490</strain>
    </source>
</reference>
<sequence length="113" mass="13139">MATRKQDLDFDCPVEVTLDVIGGKWKGMIIFRLSEGAARFNEMRRAMPHVTQRMLTAQLRELERDGVLTRTVYPEVPPRVEYELTDFGRGLVPIILLMETWGEQYREQLRQAG</sequence>
<evidence type="ECO:0000256" key="1">
    <source>
        <dbReference type="ARBA" id="ARBA00023015"/>
    </source>
</evidence>
<dbReference type="PROSITE" id="PS51118">
    <property type="entry name" value="HTH_HXLR"/>
    <property type="match status" value="1"/>
</dbReference>
<dbReference type="Proteomes" id="UP001595844">
    <property type="component" value="Unassembled WGS sequence"/>
</dbReference>
<keyword evidence="6" id="KW-1185">Reference proteome</keyword>
<keyword evidence="2" id="KW-0238">DNA-binding</keyword>
<evidence type="ECO:0000259" key="4">
    <source>
        <dbReference type="PROSITE" id="PS51118"/>
    </source>
</evidence>
<evidence type="ECO:0000313" key="6">
    <source>
        <dbReference type="Proteomes" id="UP001595844"/>
    </source>
</evidence>